<sequence>MRLLLGCSGGGGGALLELAPPPTAPPKSGAVSGAADATTMTTTTTSTDPLTDPLSFHCKCKQMSGGGSGQSSSAVGTDIPGREIGREKGERSPELKPARNVVVSSPLVCWLYNQTAVAH</sequence>
<evidence type="ECO:0000313" key="3">
    <source>
        <dbReference type="Proteomes" id="UP001620645"/>
    </source>
</evidence>
<dbReference type="Proteomes" id="UP001620645">
    <property type="component" value="Unassembled WGS sequence"/>
</dbReference>
<comment type="caution">
    <text evidence="2">The sequence shown here is derived from an EMBL/GenBank/DDBJ whole genome shotgun (WGS) entry which is preliminary data.</text>
</comment>
<feature type="compositionally biased region" description="Basic and acidic residues" evidence="1">
    <location>
        <begin position="80"/>
        <end position="97"/>
    </location>
</feature>
<dbReference type="EMBL" id="JBICCN010000085">
    <property type="protein sequence ID" value="KAL3094995.1"/>
    <property type="molecule type" value="Genomic_DNA"/>
</dbReference>
<organism evidence="2 3">
    <name type="scientific">Heterodera schachtii</name>
    <name type="common">Sugarbeet cyst nematode worm</name>
    <name type="synonym">Tylenchus schachtii</name>
    <dbReference type="NCBI Taxonomy" id="97005"/>
    <lineage>
        <taxon>Eukaryota</taxon>
        <taxon>Metazoa</taxon>
        <taxon>Ecdysozoa</taxon>
        <taxon>Nematoda</taxon>
        <taxon>Chromadorea</taxon>
        <taxon>Rhabditida</taxon>
        <taxon>Tylenchina</taxon>
        <taxon>Tylenchomorpha</taxon>
        <taxon>Tylenchoidea</taxon>
        <taxon>Heteroderidae</taxon>
        <taxon>Heteroderinae</taxon>
        <taxon>Heterodera</taxon>
    </lineage>
</organism>
<reference evidence="2 3" key="1">
    <citation type="submission" date="2024-10" db="EMBL/GenBank/DDBJ databases">
        <authorList>
            <person name="Kim D."/>
        </authorList>
    </citation>
    <scope>NUCLEOTIDE SEQUENCE [LARGE SCALE GENOMIC DNA]</scope>
    <source>
        <strain evidence="2">Taebaek</strain>
    </source>
</reference>
<evidence type="ECO:0000256" key="1">
    <source>
        <dbReference type="SAM" id="MobiDB-lite"/>
    </source>
</evidence>
<name>A0ABD2JWG4_HETSC</name>
<proteinExistence type="predicted"/>
<feature type="region of interest" description="Disordered" evidence="1">
    <location>
        <begin position="62"/>
        <end position="98"/>
    </location>
</feature>
<protein>
    <submittedName>
        <fullName evidence="2">Uncharacterized protein</fullName>
    </submittedName>
</protein>
<keyword evidence="3" id="KW-1185">Reference proteome</keyword>
<evidence type="ECO:0000313" key="2">
    <source>
        <dbReference type="EMBL" id="KAL3094995.1"/>
    </source>
</evidence>
<dbReference type="AlphaFoldDB" id="A0ABD2JWG4"/>
<feature type="region of interest" description="Disordered" evidence="1">
    <location>
        <begin position="6"/>
        <end position="36"/>
    </location>
</feature>
<accession>A0ABD2JWG4</accession>
<gene>
    <name evidence="2" type="ORF">niasHS_006346</name>
</gene>